<protein>
    <submittedName>
        <fullName evidence="1">SAM-dependent methyltransferase</fullName>
    </submittedName>
</protein>
<dbReference type="GO" id="GO:0008168">
    <property type="term" value="F:methyltransferase activity"/>
    <property type="evidence" value="ECO:0007669"/>
    <property type="project" value="UniProtKB-KW"/>
</dbReference>
<organism evidence="1 2">
    <name type="scientific">Amycolatopsis thermophila</name>
    <dbReference type="NCBI Taxonomy" id="206084"/>
    <lineage>
        <taxon>Bacteria</taxon>
        <taxon>Bacillati</taxon>
        <taxon>Actinomycetota</taxon>
        <taxon>Actinomycetes</taxon>
        <taxon>Pseudonocardiales</taxon>
        <taxon>Pseudonocardiaceae</taxon>
        <taxon>Amycolatopsis</taxon>
    </lineage>
</organism>
<dbReference type="Proteomes" id="UP001229651">
    <property type="component" value="Unassembled WGS sequence"/>
</dbReference>
<keyword evidence="2" id="KW-1185">Reference proteome</keyword>
<sequence length="259" mass="28626">MTSDDKRPSASRLYNLYLGGRHYGEVEKDFAENTVYPLIPFIVEWALLSRGFLRRAVGFCHEQGIRQFIDAGAGYPAPDGNVHEIAADARVVYLDHDPGVVAAFADLAGDDPRVRVVRGDVREPSAALARVREFLDLSQPTALLMNAVLHFLDQPGPLVREWVEALAPGSYLVISHGSVDDTPAGPDDRAELVRRYRRNSATLIPRTAEQIGEFFRGLELVPPGLVPAADWRSDVPPVLHDQRARHGMRAGVGYKRTGR</sequence>
<gene>
    <name evidence="1" type="ORF">FB470_003707</name>
</gene>
<dbReference type="InterPro" id="IPR029063">
    <property type="entry name" value="SAM-dependent_MTases_sf"/>
</dbReference>
<keyword evidence="1" id="KW-0808">Transferase</keyword>
<keyword evidence="1" id="KW-0489">Methyltransferase</keyword>
<proteinExistence type="predicted"/>
<dbReference type="SUPFAM" id="SSF53335">
    <property type="entry name" value="S-adenosyl-L-methionine-dependent methyltransferases"/>
    <property type="match status" value="1"/>
</dbReference>
<dbReference type="PIRSF" id="PIRSF017393">
    <property type="entry name" value="MTase_SAV2177"/>
    <property type="match status" value="1"/>
</dbReference>
<dbReference type="EMBL" id="JAUSUT010000001">
    <property type="protein sequence ID" value="MDQ0379713.1"/>
    <property type="molecule type" value="Genomic_DNA"/>
</dbReference>
<dbReference type="RefSeq" id="WP_306993193.1">
    <property type="nucleotide sequence ID" value="NZ_JAUSUT010000001.1"/>
</dbReference>
<comment type="caution">
    <text evidence="1">The sequence shown here is derived from an EMBL/GenBank/DDBJ whole genome shotgun (WGS) entry which is preliminary data.</text>
</comment>
<evidence type="ECO:0000313" key="1">
    <source>
        <dbReference type="EMBL" id="MDQ0379713.1"/>
    </source>
</evidence>
<dbReference type="Pfam" id="PF04672">
    <property type="entry name" value="Methyltransf_19"/>
    <property type="match status" value="1"/>
</dbReference>
<reference evidence="1 2" key="1">
    <citation type="submission" date="2023-07" db="EMBL/GenBank/DDBJ databases">
        <title>Sequencing the genomes of 1000 actinobacteria strains.</title>
        <authorList>
            <person name="Klenk H.-P."/>
        </authorList>
    </citation>
    <scope>NUCLEOTIDE SEQUENCE [LARGE SCALE GENOMIC DNA]</scope>
    <source>
        <strain evidence="1 2">DSM 45805</strain>
    </source>
</reference>
<dbReference type="Gene3D" id="3.40.50.150">
    <property type="entry name" value="Vaccinia Virus protein VP39"/>
    <property type="match status" value="1"/>
</dbReference>
<evidence type="ECO:0000313" key="2">
    <source>
        <dbReference type="Proteomes" id="UP001229651"/>
    </source>
</evidence>
<dbReference type="GO" id="GO:0032259">
    <property type="term" value="P:methylation"/>
    <property type="evidence" value="ECO:0007669"/>
    <property type="project" value="UniProtKB-KW"/>
</dbReference>
<dbReference type="InterPro" id="IPR006764">
    <property type="entry name" value="SAM_dep_MeTrfase_SAV2177_type"/>
</dbReference>
<name>A0ABU0EWL5_9PSEU</name>
<accession>A0ABU0EWL5</accession>